<name>A0ACA9SLN4_9GLOM</name>
<dbReference type="EMBL" id="CAJVQC010132752">
    <property type="protein sequence ID" value="CAG8842050.1"/>
    <property type="molecule type" value="Genomic_DNA"/>
</dbReference>
<proteinExistence type="predicted"/>
<organism evidence="1 2">
    <name type="scientific">Racocetra persica</name>
    <dbReference type="NCBI Taxonomy" id="160502"/>
    <lineage>
        <taxon>Eukaryota</taxon>
        <taxon>Fungi</taxon>
        <taxon>Fungi incertae sedis</taxon>
        <taxon>Mucoromycota</taxon>
        <taxon>Glomeromycotina</taxon>
        <taxon>Glomeromycetes</taxon>
        <taxon>Diversisporales</taxon>
        <taxon>Gigasporaceae</taxon>
        <taxon>Racocetra</taxon>
    </lineage>
</organism>
<dbReference type="Proteomes" id="UP000789920">
    <property type="component" value="Unassembled WGS sequence"/>
</dbReference>
<sequence>TSNKNNFGENLNFNNFENSTATSEDSNNEQDITNNTKLEKSRTQYFREQYLQWHMERFDHKKVVYARNKNQHNIATLNFENLCLLIELQIQNSNKNIISGSANLLNSPKPTTTMKSTH</sequence>
<keyword evidence="2" id="KW-1185">Reference proteome</keyword>
<evidence type="ECO:0000313" key="2">
    <source>
        <dbReference type="Proteomes" id="UP000789920"/>
    </source>
</evidence>
<protein>
    <submittedName>
        <fullName evidence="1">18891_t:CDS:1</fullName>
    </submittedName>
</protein>
<accession>A0ACA9SLN4</accession>
<feature type="non-terminal residue" evidence="1">
    <location>
        <position position="118"/>
    </location>
</feature>
<comment type="caution">
    <text evidence="1">The sequence shown here is derived from an EMBL/GenBank/DDBJ whole genome shotgun (WGS) entry which is preliminary data.</text>
</comment>
<gene>
    <name evidence="1" type="ORF">RPERSI_LOCUS32137</name>
</gene>
<reference evidence="1" key="1">
    <citation type="submission" date="2021-06" db="EMBL/GenBank/DDBJ databases">
        <authorList>
            <person name="Kallberg Y."/>
            <person name="Tangrot J."/>
            <person name="Rosling A."/>
        </authorList>
    </citation>
    <scope>NUCLEOTIDE SEQUENCE</scope>
    <source>
        <strain evidence="1">MA461A</strain>
    </source>
</reference>
<evidence type="ECO:0000313" key="1">
    <source>
        <dbReference type="EMBL" id="CAG8842050.1"/>
    </source>
</evidence>
<feature type="non-terminal residue" evidence="1">
    <location>
        <position position="1"/>
    </location>
</feature>